<reference evidence="1" key="1">
    <citation type="journal article" date="2014" name="Front. Microbiol.">
        <title>High frequency of phylogenetically diverse reductive dehalogenase-homologous genes in deep subseafloor sedimentary metagenomes.</title>
        <authorList>
            <person name="Kawai M."/>
            <person name="Futagami T."/>
            <person name="Toyoda A."/>
            <person name="Takaki Y."/>
            <person name="Nishi S."/>
            <person name="Hori S."/>
            <person name="Arai W."/>
            <person name="Tsubouchi T."/>
            <person name="Morono Y."/>
            <person name="Uchiyama I."/>
            <person name="Ito T."/>
            <person name="Fujiyama A."/>
            <person name="Inagaki F."/>
            <person name="Takami H."/>
        </authorList>
    </citation>
    <scope>NUCLEOTIDE SEQUENCE</scope>
    <source>
        <strain evidence="1">Expedition CK06-06</strain>
    </source>
</reference>
<dbReference type="InterPro" id="IPR027417">
    <property type="entry name" value="P-loop_NTPase"/>
</dbReference>
<evidence type="ECO:0000313" key="1">
    <source>
        <dbReference type="EMBL" id="GAI01875.1"/>
    </source>
</evidence>
<comment type="caution">
    <text evidence="1">The sequence shown here is derived from an EMBL/GenBank/DDBJ whole genome shotgun (WGS) entry which is preliminary data.</text>
</comment>
<gene>
    <name evidence="1" type="ORF">S06H3_05380</name>
</gene>
<dbReference type="AlphaFoldDB" id="X1LHM6"/>
<evidence type="ECO:0008006" key="2">
    <source>
        <dbReference type="Google" id="ProtNLM"/>
    </source>
</evidence>
<name>X1LHM6_9ZZZZ</name>
<feature type="non-terminal residue" evidence="1">
    <location>
        <position position="1"/>
    </location>
</feature>
<accession>X1LHM6</accession>
<dbReference type="EMBL" id="BARV01001988">
    <property type="protein sequence ID" value="GAI01875.1"/>
    <property type="molecule type" value="Genomic_DNA"/>
</dbReference>
<sequence length="42" mass="4501">RGNVALAEAPAAGKDIFTYAPSSHGAKDYRALVKEIIRITTK</sequence>
<protein>
    <recommendedName>
        <fullName evidence="2">ParA family protein</fullName>
    </recommendedName>
</protein>
<dbReference type="Gene3D" id="3.40.50.300">
    <property type="entry name" value="P-loop containing nucleotide triphosphate hydrolases"/>
    <property type="match status" value="1"/>
</dbReference>
<proteinExistence type="predicted"/>
<organism evidence="1">
    <name type="scientific">marine sediment metagenome</name>
    <dbReference type="NCBI Taxonomy" id="412755"/>
    <lineage>
        <taxon>unclassified sequences</taxon>
        <taxon>metagenomes</taxon>
        <taxon>ecological metagenomes</taxon>
    </lineage>
</organism>